<keyword evidence="5" id="KW-0175">Coiled coil</keyword>
<dbReference type="Pfam" id="PF01497">
    <property type="entry name" value="Peripla_BP_2"/>
    <property type="match status" value="1"/>
</dbReference>
<evidence type="ECO:0000256" key="4">
    <source>
        <dbReference type="ARBA" id="ARBA00022729"/>
    </source>
</evidence>
<evidence type="ECO:0000256" key="2">
    <source>
        <dbReference type="ARBA" id="ARBA00008814"/>
    </source>
</evidence>
<dbReference type="PANTHER" id="PTHR30532:SF1">
    <property type="entry name" value="IRON(3+)-HYDROXAMATE-BINDING PROTEIN FHUD"/>
    <property type="match status" value="1"/>
</dbReference>
<dbReference type="InterPro" id="IPR051313">
    <property type="entry name" value="Bact_iron-sidero_bind"/>
</dbReference>
<sequence>MKQYKNLIVILALLLLVACGNERNVQENLESSSTNREIKITDDTGTELVFEDPPKRIGCLTEICVDTLKQLGLTPTAVSSNGITQEPEFFGEKGKDIAIIGGSFFEPNLEDMLSNDLDLVIGLGGVHDNIREALGSEIPLYIASPGDYHDSISTVEKLGELLQKRDEASKAVQTFEKQLEEYKTLSTHDKTALIMYGSDVNFGIDTNKSVMGSLLSEITNYPWEAPTGEGHNNGGVQFSLEEVLKVDPDVIFVETFSFGSESSPSLSEQLAKNPIWSELKAVKENKVHEVRTNIWANGRGIGSMSIVLNEAMSILYPESVEE</sequence>
<dbReference type="Gene3D" id="3.40.50.1980">
    <property type="entry name" value="Nitrogenase molybdenum iron protein domain"/>
    <property type="match status" value="2"/>
</dbReference>
<dbReference type="InterPro" id="IPR002491">
    <property type="entry name" value="ABC_transptr_periplasmic_BD"/>
</dbReference>
<organism evidence="8 9">
    <name type="scientific">Metabacillus niabensis</name>
    <dbReference type="NCBI Taxonomy" id="324854"/>
    <lineage>
        <taxon>Bacteria</taxon>
        <taxon>Bacillati</taxon>
        <taxon>Bacillota</taxon>
        <taxon>Bacilli</taxon>
        <taxon>Bacillales</taxon>
        <taxon>Bacillaceae</taxon>
        <taxon>Metabacillus</taxon>
    </lineage>
</organism>
<feature type="coiled-coil region" evidence="5">
    <location>
        <begin position="158"/>
        <end position="185"/>
    </location>
</feature>
<evidence type="ECO:0000256" key="1">
    <source>
        <dbReference type="ARBA" id="ARBA00004193"/>
    </source>
</evidence>
<comment type="subcellular location">
    <subcellularLocation>
        <location evidence="1">Cell membrane</location>
        <topology evidence="1">Lipid-anchor</topology>
    </subcellularLocation>
</comment>
<dbReference type="EMBL" id="JAUSTZ010000017">
    <property type="protein sequence ID" value="MDQ0228229.1"/>
    <property type="molecule type" value="Genomic_DNA"/>
</dbReference>
<feature type="signal peptide" evidence="6">
    <location>
        <begin position="1"/>
        <end position="20"/>
    </location>
</feature>
<evidence type="ECO:0000259" key="7">
    <source>
        <dbReference type="PROSITE" id="PS50983"/>
    </source>
</evidence>
<dbReference type="PANTHER" id="PTHR30532">
    <property type="entry name" value="IRON III DICITRATE-BINDING PERIPLASMIC PROTEIN"/>
    <property type="match status" value="1"/>
</dbReference>
<name>A0ABT9Z8H8_9BACI</name>
<evidence type="ECO:0000256" key="3">
    <source>
        <dbReference type="ARBA" id="ARBA00022448"/>
    </source>
</evidence>
<reference evidence="8 9" key="1">
    <citation type="submission" date="2023-07" db="EMBL/GenBank/DDBJ databases">
        <title>Genomic Encyclopedia of Type Strains, Phase IV (KMG-IV): sequencing the most valuable type-strain genomes for metagenomic binning, comparative biology and taxonomic classification.</title>
        <authorList>
            <person name="Goeker M."/>
        </authorList>
    </citation>
    <scope>NUCLEOTIDE SEQUENCE [LARGE SCALE GENOMIC DNA]</scope>
    <source>
        <strain evidence="8 9">DSM 17723</strain>
    </source>
</reference>
<dbReference type="Proteomes" id="UP001232245">
    <property type="component" value="Unassembled WGS sequence"/>
</dbReference>
<protein>
    <submittedName>
        <fullName evidence="8">Iron complex transport system substrate-binding protein</fullName>
    </submittedName>
</protein>
<dbReference type="RefSeq" id="WP_174881217.1">
    <property type="nucleotide sequence ID" value="NZ_CADEPK010000326.1"/>
</dbReference>
<keyword evidence="4 6" id="KW-0732">Signal</keyword>
<comment type="similarity">
    <text evidence="2">Belongs to the bacterial solute-binding protein 8 family.</text>
</comment>
<proteinExistence type="inferred from homology"/>
<dbReference type="PROSITE" id="PS50983">
    <property type="entry name" value="FE_B12_PBP"/>
    <property type="match status" value="1"/>
</dbReference>
<dbReference type="PROSITE" id="PS51257">
    <property type="entry name" value="PROKAR_LIPOPROTEIN"/>
    <property type="match status" value="1"/>
</dbReference>
<feature type="chain" id="PRO_5045959781" evidence="6">
    <location>
        <begin position="21"/>
        <end position="322"/>
    </location>
</feature>
<evidence type="ECO:0000256" key="5">
    <source>
        <dbReference type="SAM" id="Coils"/>
    </source>
</evidence>
<evidence type="ECO:0000313" key="9">
    <source>
        <dbReference type="Proteomes" id="UP001232245"/>
    </source>
</evidence>
<dbReference type="SUPFAM" id="SSF53807">
    <property type="entry name" value="Helical backbone' metal receptor"/>
    <property type="match status" value="1"/>
</dbReference>
<evidence type="ECO:0000313" key="8">
    <source>
        <dbReference type="EMBL" id="MDQ0228229.1"/>
    </source>
</evidence>
<comment type="caution">
    <text evidence="8">The sequence shown here is derived from an EMBL/GenBank/DDBJ whole genome shotgun (WGS) entry which is preliminary data.</text>
</comment>
<gene>
    <name evidence="8" type="ORF">J2S02_004609</name>
</gene>
<keyword evidence="9" id="KW-1185">Reference proteome</keyword>
<keyword evidence="3" id="KW-0813">Transport</keyword>
<feature type="domain" description="Fe/B12 periplasmic-binding" evidence="7">
    <location>
        <begin position="56"/>
        <end position="319"/>
    </location>
</feature>
<evidence type="ECO:0000256" key="6">
    <source>
        <dbReference type="SAM" id="SignalP"/>
    </source>
</evidence>
<accession>A0ABT9Z8H8</accession>